<evidence type="ECO:0000313" key="3">
    <source>
        <dbReference type="Proteomes" id="UP000533269"/>
    </source>
</evidence>
<evidence type="ECO:0000256" key="1">
    <source>
        <dbReference type="SAM" id="MobiDB-lite"/>
    </source>
</evidence>
<proteinExistence type="predicted"/>
<reference evidence="2 3" key="1">
    <citation type="submission" date="2020-08" db="EMBL/GenBank/DDBJ databases">
        <title>The Agave Microbiome: Exploring the role of microbial communities in plant adaptations to desert environments.</title>
        <authorList>
            <person name="Partida-Martinez L.P."/>
        </authorList>
    </citation>
    <scope>NUCLEOTIDE SEQUENCE [LARGE SCALE GENOMIC DNA]</scope>
    <source>
        <strain evidence="2 3">AS2.23</strain>
    </source>
</reference>
<gene>
    <name evidence="2" type="ORF">FHR75_003680</name>
</gene>
<dbReference type="InterPro" id="IPR014717">
    <property type="entry name" value="Transl_elong_EF1B/ribsomal_bS6"/>
</dbReference>
<dbReference type="GO" id="GO:0043683">
    <property type="term" value="P:type IV pilus assembly"/>
    <property type="evidence" value="ECO:0007669"/>
    <property type="project" value="InterPro"/>
</dbReference>
<reference evidence="2 3" key="2">
    <citation type="submission" date="2020-08" db="EMBL/GenBank/DDBJ databases">
        <authorList>
            <person name="Partida-Martinez L."/>
            <person name="Huntemann M."/>
            <person name="Clum A."/>
            <person name="Wang J."/>
            <person name="Palaniappan K."/>
            <person name="Ritter S."/>
            <person name="Chen I.-M."/>
            <person name="Stamatis D."/>
            <person name="Reddy T."/>
            <person name="O'Malley R."/>
            <person name="Daum C."/>
            <person name="Shapiro N."/>
            <person name="Ivanova N."/>
            <person name="Kyrpides N."/>
            <person name="Woyke T."/>
        </authorList>
    </citation>
    <scope>NUCLEOTIDE SEQUENCE [LARGE SCALE GENOMIC DNA]</scope>
    <source>
        <strain evidence="2 3">AS2.23</strain>
    </source>
</reference>
<accession>A0A7W4TPV6</accession>
<name>A0A7W4TPV6_KINRA</name>
<sequence>MKSSQNTLWVAGAGVLAALLVLATYLLVIAPQRTEAADLQTQRVSVEQSNAEIEQRTALLRSQFATLDEKKAELAAIQAQLPSASEVPALLRQVSAFAAATGVRIDQVTPGTPEAYGTTPTTTSTGIVSVPLTIGVTGTFPQVELYVKTLQADMQRHFSITGLTVGADQSANAAGGVTATLNGAVFVVQDGATVPAGTVADAATGTTTTTGPSTATGATTTATVS</sequence>
<feature type="region of interest" description="Disordered" evidence="1">
    <location>
        <begin position="202"/>
        <end position="225"/>
    </location>
</feature>
<dbReference type="InterPro" id="IPR007445">
    <property type="entry name" value="PilO"/>
</dbReference>
<comment type="caution">
    <text evidence="2">The sequence shown here is derived from an EMBL/GenBank/DDBJ whole genome shotgun (WGS) entry which is preliminary data.</text>
</comment>
<evidence type="ECO:0000313" key="2">
    <source>
        <dbReference type="EMBL" id="MBB2902844.1"/>
    </source>
</evidence>
<dbReference type="AlphaFoldDB" id="A0A7W4TPV6"/>
<dbReference type="EMBL" id="JACHVY010000004">
    <property type="protein sequence ID" value="MBB2902844.1"/>
    <property type="molecule type" value="Genomic_DNA"/>
</dbReference>
<dbReference type="Proteomes" id="UP000533269">
    <property type="component" value="Unassembled WGS sequence"/>
</dbReference>
<protein>
    <submittedName>
        <fullName evidence="2">Type IV pilus assembly protein PilO</fullName>
    </submittedName>
</protein>
<dbReference type="GO" id="GO:0043107">
    <property type="term" value="P:type IV pilus-dependent motility"/>
    <property type="evidence" value="ECO:0007669"/>
    <property type="project" value="InterPro"/>
</dbReference>
<dbReference type="RefSeq" id="WP_183392534.1">
    <property type="nucleotide sequence ID" value="NZ_JACHVY010000004.1"/>
</dbReference>
<dbReference type="Gene3D" id="3.30.70.60">
    <property type="match status" value="1"/>
</dbReference>
<organism evidence="2 3">
    <name type="scientific">Kineococcus radiotolerans</name>
    <dbReference type="NCBI Taxonomy" id="131568"/>
    <lineage>
        <taxon>Bacteria</taxon>
        <taxon>Bacillati</taxon>
        <taxon>Actinomycetota</taxon>
        <taxon>Actinomycetes</taxon>
        <taxon>Kineosporiales</taxon>
        <taxon>Kineosporiaceae</taxon>
        <taxon>Kineococcus</taxon>
    </lineage>
</organism>
<dbReference type="Pfam" id="PF04350">
    <property type="entry name" value="PilO"/>
    <property type="match status" value="1"/>
</dbReference>